<sequence>MTVQNVARIQAAVAEYWSEVRHVEVSESTNTELLATGAPGVVLIADQQTSGKGRLGRVWEAPAGANLLMSVAIDLPHTDDLGLVSLAAGLAVVDVVPAARLKWPNDVLLNGKKFVGILGEIDMRDGAPMLVVGLGVNIEWQEDCLPTDWSTSLNLQGIQIDWDEFTIDLLRALGKRLTQWRDQDTMLIDDYRAVSVTIGQRVRLDTHSGSVVGVVDSVDEHGEVVVDGTSYSTGDVTHLRPTH</sequence>
<dbReference type="EMBL" id="PNHG01000010">
    <property type="protein sequence ID" value="PMC64077.1"/>
    <property type="molecule type" value="Genomic_DNA"/>
</dbReference>
<keyword evidence="4" id="KW-1185">Reference proteome</keyword>
<gene>
    <name evidence="3" type="ORF">CJ203_07485</name>
</gene>
<dbReference type="Proteomes" id="UP000235836">
    <property type="component" value="Unassembled WGS sequence"/>
</dbReference>
<evidence type="ECO:0000259" key="2">
    <source>
        <dbReference type="Pfam" id="PF03099"/>
    </source>
</evidence>
<dbReference type="Gene3D" id="3.30.930.10">
    <property type="entry name" value="Bira Bifunctional Protein, Domain 2"/>
    <property type="match status" value="1"/>
</dbReference>
<organism evidence="3 4">
    <name type="scientific">Corynebacterium tuscaniense</name>
    <dbReference type="NCBI Taxonomy" id="302449"/>
    <lineage>
        <taxon>Bacteria</taxon>
        <taxon>Bacillati</taxon>
        <taxon>Actinomycetota</taxon>
        <taxon>Actinomycetes</taxon>
        <taxon>Mycobacteriales</taxon>
        <taxon>Corynebacteriaceae</taxon>
        <taxon>Corynebacterium</taxon>
    </lineage>
</organism>
<dbReference type="InterPro" id="IPR045864">
    <property type="entry name" value="aa-tRNA-synth_II/BPL/LPL"/>
</dbReference>
<dbReference type="PANTHER" id="PTHR12835:SF5">
    <property type="entry name" value="BIOTIN--PROTEIN LIGASE"/>
    <property type="match status" value="1"/>
</dbReference>
<comment type="caution">
    <text evidence="3">The sequence shown here is derived from an EMBL/GenBank/DDBJ whole genome shotgun (WGS) entry which is preliminary data.</text>
</comment>
<reference evidence="3 4" key="1">
    <citation type="submission" date="2017-09" db="EMBL/GenBank/DDBJ databases">
        <title>Bacterial strain isolated from the female urinary microbiota.</title>
        <authorList>
            <person name="Thomas-White K."/>
            <person name="Kumar N."/>
            <person name="Forster S."/>
            <person name="Putonti C."/>
            <person name="Lawley T."/>
            <person name="Wolfe A.J."/>
        </authorList>
    </citation>
    <scope>NUCLEOTIDE SEQUENCE [LARGE SCALE GENOMIC DNA]</scope>
    <source>
        <strain evidence="3 4">UMB0792</strain>
    </source>
</reference>
<proteinExistence type="predicted"/>
<dbReference type="InterPro" id="IPR004143">
    <property type="entry name" value="BPL_LPL_catalytic"/>
</dbReference>
<dbReference type="SUPFAM" id="SSF55681">
    <property type="entry name" value="Class II aaRS and biotin synthetases"/>
    <property type="match status" value="1"/>
</dbReference>
<evidence type="ECO:0000256" key="1">
    <source>
        <dbReference type="ARBA" id="ARBA00022598"/>
    </source>
</evidence>
<accession>A0A2N6T451</accession>
<dbReference type="PANTHER" id="PTHR12835">
    <property type="entry name" value="BIOTIN PROTEIN LIGASE"/>
    <property type="match status" value="1"/>
</dbReference>
<feature type="domain" description="BPL/LPL catalytic" evidence="2">
    <location>
        <begin position="38"/>
        <end position="137"/>
    </location>
</feature>
<keyword evidence="1 3" id="KW-0436">Ligase</keyword>
<dbReference type="RefSeq" id="WP_102724150.1">
    <property type="nucleotide sequence ID" value="NZ_PNHG01000010.1"/>
</dbReference>
<dbReference type="NCBIfam" id="TIGR00121">
    <property type="entry name" value="birA_ligase"/>
    <property type="match status" value="1"/>
</dbReference>
<protein>
    <submittedName>
        <fullName evidence="3">Biotin--[acetyl-CoA-carboxylase] ligase</fullName>
    </submittedName>
</protein>
<dbReference type="GO" id="GO:0005737">
    <property type="term" value="C:cytoplasm"/>
    <property type="evidence" value="ECO:0007669"/>
    <property type="project" value="TreeGrafter"/>
</dbReference>
<dbReference type="CDD" id="cd16442">
    <property type="entry name" value="BPL"/>
    <property type="match status" value="1"/>
</dbReference>
<evidence type="ECO:0000313" key="4">
    <source>
        <dbReference type="Proteomes" id="UP000235836"/>
    </source>
</evidence>
<dbReference type="AlphaFoldDB" id="A0A2N6T451"/>
<dbReference type="Gene3D" id="2.30.30.100">
    <property type="match status" value="1"/>
</dbReference>
<evidence type="ECO:0000313" key="3">
    <source>
        <dbReference type="EMBL" id="PMC64077.1"/>
    </source>
</evidence>
<dbReference type="Pfam" id="PF03099">
    <property type="entry name" value="BPL_LplA_LipB"/>
    <property type="match status" value="1"/>
</dbReference>
<name>A0A2N6T451_9CORY</name>
<dbReference type="InterPro" id="IPR004408">
    <property type="entry name" value="Biotin_CoA_COase_ligase"/>
</dbReference>
<dbReference type="GO" id="GO:0004077">
    <property type="term" value="F:biotin--[biotin carboxyl-carrier protein] ligase activity"/>
    <property type="evidence" value="ECO:0007669"/>
    <property type="project" value="InterPro"/>
</dbReference>